<organism evidence="3 4">
    <name type="scientific">Cocos nucifera</name>
    <name type="common">Coconut palm</name>
    <dbReference type="NCBI Taxonomy" id="13894"/>
    <lineage>
        <taxon>Eukaryota</taxon>
        <taxon>Viridiplantae</taxon>
        <taxon>Streptophyta</taxon>
        <taxon>Embryophyta</taxon>
        <taxon>Tracheophyta</taxon>
        <taxon>Spermatophyta</taxon>
        <taxon>Magnoliopsida</taxon>
        <taxon>Liliopsida</taxon>
        <taxon>Arecaceae</taxon>
        <taxon>Arecoideae</taxon>
        <taxon>Cocoseae</taxon>
        <taxon>Attaleinae</taxon>
        <taxon>Cocos</taxon>
    </lineage>
</organism>
<dbReference type="InterPro" id="IPR008889">
    <property type="entry name" value="VQ"/>
</dbReference>
<evidence type="ECO:0000256" key="1">
    <source>
        <dbReference type="SAM" id="MobiDB-lite"/>
    </source>
</evidence>
<evidence type="ECO:0000313" key="3">
    <source>
        <dbReference type="EMBL" id="KAG1327879.1"/>
    </source>
</evidence>
<feature type="domain" description="VQ" evidence="2">
    <location>
        <begin position="39"/>
        <end position="63"/>
    </location>
</feature>
<dbReference type="OrthoDB" id="1918952at2759"/>
<feature type="compositionally biased region" description="Pro residues" evidence="1">
    <location>
        <begin position="23"/>
        <end position="32"/>
    </location>
</feature>
<proteinExistence type="predicted"/>
<name>A0A8K0MVP0_COCNU</name>
<reference evidence="3" key="1">
    <citation type="journal article" date="2017" name="Gigascience">
        <title>The genome draft of coconut (Cocos nucifera).</title>
        <authorList>
            <person name="Xiao Y."/>
            <person name="Xu P."/>
            <person name="Fan H."/>
            <person name="Baudouin L."/>
            <person name="Xia W."/>
            <person name="Bocs S."/>
            <person name="Xu J."/>
            <person name="Li Q."/>
            <person name="Guo A."/>
            <person name="Zhou L."/>
            <person name="Li J."/>
            <person name="Wu Y."/>
            <person name="Ma Z."/>
            <person name="Armero A."/>
            <person name="Issali A.E."/>
            <person name="Liu N."/>
            <person name="Peng M."/>
            <person name="Yang Y."/>
        </authorList>
    </citation>
    <scope>NUCLEOTIDE SEQUENCE</scope>
    <source>
        <tissue evidence="3">Spear leaf of Hainan Tall coconut</tissue>
    </source>
</reference>
<evidence type="ECO:0000313" key="4">
    <source>
        <dbReference type="Proteomes" id="UP000797356"/>
    </source>
</evidence>
<protein>
    <recommendedName>
        <fullName evidence="2">VQ domain-containing protein</fullName>
    </recommendedName>
</protein>
<accession>A0A8K0MVP0</accession>
<keyword evidence="4" id="KW-1185">Reference proteome</keyword>
<dbReference type="Pfam" id="PF05678">
    <property type="entry name" value="VQ"/>
    <property type="match status" value="1"/>
</dbReference>
<feature type="region of interest" description="Disordered" evidence="1">
    <location>
        <begin position="1"/>
        <end position="37"/>
    </location>
</feature>
<sequence length="131" mass="14648">MASTTPTNTKDLESNSSSSSSSPPTPPPPPQPTWITTNNTTYVQVEPWAFRAVVQKLTGVPEDSPHKLPMAQDVLTLERGFWAYADTCKKWSDQMAAVTAKKDAALEHLQAIFNREKEMEEQEKKLKEENS</sequence>
<evidence type="ECO:0000259" key="2">
    <source>
        <dbReference type="Pfam" id="PF05678"/>
    </source>
</evidence>
<dbReference type="EMBL" id="CM017872">
    <property type="protein sequence ID" value="KAG1327879.1"/>
    <property type="molecule type" value="Genomic_DNA"/>
</dbReference>
<reference evidence="3" key="2">
    <citation type="submission" date="2019-07" db="EMBL/GenBank/DDBJ databases">
        <authorList>
            <person name="Yang Y."/>
            <person name="Bocs S."/>
            <person name="Baudouin L."/>
        </authorList>
    </citation>
    <scope>NUCLEOTIDE SEQUENCE</scope>
    <source>
        <tissue evidence="3">Spear leaf of Hainan Tall coconut</tissue>
    </source>
</reference>
<dbReference type="AlphaFoldDB" id="A0A8K0MVP0"/>
<comment type="caution">
    <text evidence="3">The sequence shown here is derived from an EMBL/GenBank/DDBJ whole genome shotgun (WGS) entry which is preliminary data.</text>
</comment>
<dbReference type="Proteomes" id="UP000797356">
    <property type="component" value="Chromosome 1"/>
</dbReference>
<gene>
    <name evidence="3" type="ORF">COCNU_01G018130</name>
</gene>